<keyword evidence="5" id="KW-0175">Coiled coil</keyword>
<dbReference type="PANTHER" id="PTHR47424">
    <property type="entry name" value="REGULATORY PROTEIN GAL4"/>
    <property type="match status" value="1"/>
</dbReference>
<evidence type="ECO:0000256" key="5">
    <source>
        <dbReference type="SAM" id="Coils"/>
    </source>
</evidence>
<keyword evidence="1" id="KW-0479">Metal-binding</keyword>
<feature type="domain" description="Zn(2)-C6 fungal-type" evidence="7">
    <location>
        <begin position="41"/>
        <end position="70"/>
    </location>
</feature>
<dbReference type="EMBL" id="JAZHXI010000009">
    <property type="protein sequence ID" value="KAL2068427.1"/>
    <property type="molecule type" value="Genomic_DNA"/>
</dbReference>
<dbReference type="Gene3D" id="4.10.240.10">
    <property type="entry name" value="Zn(2)-C6 fungal-type DNA-binding domain"/>
    <property type="match status" value="1"/>
</dbReference>
<dbReference type="SUPFAM" id="SSF57701">
    <property type="entry name" value="Zn2/Cys6 DNA-binding domain"/>
    <property type="match status" value="1"/>
</dbReference>
<protein>
    <recommendedName>
        <fullName evidence="7">Zn(2)-C6 fungal-type domain-containing protein</fullName>
    </recommendedName>
</protein>
<feature type="region of interest" description="Disordered" evidence="6">
    <location>
        <begin position="182"/>
        <end position="203"/>
    </location>
</feature>
<evidence type="ECO:0000313" key="8">
    <source>
        <dbReference type="EMBL" id="KAL2068427.1"/>
    </source>
</evidence>
<evidence type="ECO:0000259" key="7">
    <source>
        <dbReference type="PROSITE" id="PS50048"/>
    </source>
</evidence>
<organism evidence="8 9">
    <name type="scientific">Oculimacula yallundae</name>
    <dbReference type="NCBI Taxonomy" id="86028"/>
    <lineage>
        <taxon>Eukaryota</taxon>
        <taxon>Fungi</taxon>
        <taxon>Dikarya</taxon>
        <taxon>Ascomycota</taxon>
        <taxon>Pezizomycotina</taxon>
        <taxon>Leotiomycetes</taxon>
        <taxon>Helotiales</taxon>
        <taxon>Ploettnerulaceae</taxon>
        <taxon>Oculimacula</taxon>
    </lineage>
</organism>
<evidence type="ECO:0000256" key="2">
    <source>
        <dbReference type="ARBA" id="ARBA00023015"/>
    </source>
</evidence>
<evidence type="ECO:0000256" key="3">
    <source>
        <dbReference type="ARBA" id="ARBA00023163"/>
    </source>
</evidence>
<dbReference type="Pfam" id="PF00172">
    <property type="entry name" value="Zn_clus"/>
    <property type="match status" value="1"/>
</dbReference>
<evidence type="ECO:0000256" key="1">
    <source>
        <dbReference type="ARBA" id="ARBA00022723"/>
    </source>
</evidence>
<keyword evidence="9" id="KW-1185">Reference proteome</keyword>
<keyword evidence="3" id="KW-0804">Transcription</keyword>
<evidence type="ECO:0000256" key="6">
    <source>
        <dbReference type="SAM" id="MobiDB-lite"/>
    </source>
</evidence>
<dbReference type="InterPro" id="IPR036864">
    <property type="entry name" value="Zn2-C6_fun-type_DNA-bd_sf"/>
</dbReference>
<name>A0ABR4CFH8_9HELO</name>
<evidence type="ECO:0000256" key="4">
    <source>
        <dbReference type="ARBA" id="ARBA00023242"/>
    </source>
</evidence>
<dbReference type="PANTHER" id="PTHR47424:SF5">
    <property type="entry name" value="ZN(II)2CYS6 TRANSCRIPTION FACTOR (EUROFUNG)"/>
    <property type="match status" value="1"/>
</dbReference>
<comment type="caution">
    <text evidence="8">The sequence shown here is derived from an EMBL/GenBank/DDBJ whole genome shotgun (WGS) entry which is preliminary data.</text>
</comment>
<dbReference type="SMART" id="SM00906">
    <property type="entry name" value="Fungal_trans"/>
    <property type="match status" value="1"/>
</dbReference>
<feature type="coiled-coil region" evidence="5">
    <location>
        <begin position="80"/>
        <end position="107"/>
    </location>
</feature>
<dbReference type="PROSITE" id="PS50048">
    <property type="entry name" value="ZN2_CY6_FUNGAL_2"/>
    <property type="match status" value="1"/>
</dbReference>
<feature type="region of interest" description="Disordered" evidence="6">
    <location>
        <begin position="134"/>
        <end position="155"/>
    </location>
</feature>
<keyword evidence="2" id="KW-0805">Transcription regulation</keyword>
<feature type="compositionally biased region" description="Polar residues" evidence="6">
    <location>
        <begin position="1"/>
        <end position="14"/>
    </location>
</feature>
<accession>A0ABR4CFH8</accession>
<reference evidence="8 9" key="1">
    <citation type="journal article" date="2024" name="Commun. Biol.">
        <title>Comparative genomic analysis of thermophilic fungi reveals convergent evolutionary adaptations and gene losses.</title>
        <authorList>
            <person name="Steindorff A.S."/>
            <person name="Aguilar-Pontes M.V."/>
            <person name="Robinson A.J."/>
            <person name="Andreopoulos B."/>
            <person name="LaButti K."/>
            <person name="Kuo A."/>
            <person name="Mondo S."/>
            <person name="Riley R."/>
            <person name="Otillar R."/>
            <person name="Haridas S."/>
            <person name="Lipzen A."/>
            <person name="Grimwood J."/>
            <person name="Schmutz J."/>
            <person name="Clum A."/>
            <person name="Reid I.D."/>
            <person name="Moisan M.C."/>
            <person name="Butler G."/>
            <person name="Nguyen T.T.M."/>
            <person name="Dewar K."/>
            <person name="Conant G."/>
            <person name="Drula E."/>
            <person name="Henrissat B."/>
            <person name="Hansel C."/>
            <person name="Singer S."/>
            <person name="Hutchinson M.I."/>
            <person name="de Vries R.P."/>
            <person name="Natvig D.O."/>
            <person name="Powell A.J."/>
            <person name="Tsang A."/>
            <person name="Grigoriev I.V."/>
        </authorList>
    </citation>
    <scope>NUCLEOTIDE SEQUENCE [LARGE SCALE GENOMIC DNA]</scope>
    <source>
        <strain evidence="8 9">CBS 494.80</strain>
    </source>
</reference>
<evidence type="ECO:0000313" key="9">
    <source>
        <dbReference type="Proteomes" id="UP001595075"/>
    </source>
</evidence>
<dbReference type="InterPro" id="IPR001138">
    <property type="entry name" value="Zn2Cys6_DnaBD"/>
</dbReference>
<sequence length="757" mass="84967">MSDQDSTRPGQSNAARKRHRYSDTSAGPLSGQKRDKYTMTACNECRKRKIKCTGHVPCRRCESYELRCEYSQSPTQAGHQNNSTSKIASLEQDLVSLRAQVDLLSQGMNQTRHQSQTSSTSLEIGQASIQDNFRDAPNRGGSYTKPTQPRFIGPTSTDFNFQVANNTLKMMGIQNEIEDSSCVPSTTASRDPTPEPTSLVEASNNDPLCSIELDEIHRLLELYEQEIHPVYPFVPLQEIVQLVPSVYEHLKHQNENTARLGGNPTNQCCTIMTYDVQALKLVVSCALVTEGRGRSYSSQVLVNSVDSILSTNLRAVKIDVQELRVFTLTSIYYFHADEPVLAWRTIGFAARLALEIGLHRREILFQTLSDPQEREWAIKLFWCIYVLDRRWSFGIGMPFAIQDSDIDPELPHLKDSEPYLECLIAYGQICSKVWTAVAGYHNKSPDKETVAYLDFQIQRWQQSIPAQFQLLHPRLGEAASKQPRTLQLVRVLLYIRANQMRGYIHRHNVLSASNISEDLEGARRVTDIAKDTVRVLVHLRGTSTIYDTQQGVFNYFLVSALSAIFLAVCHAPAEFSHSCRNEFFSALGIVEELSAHSHISRRLWKTVGRLRSIAPKLGLAPSKAATVGRGNKDHETSQQHTMNHPYNTQLPASSGDLAGIIISESTVISDFQQSDNAALPPIFPTTSTFTAPSVSTSSGETPDMNQVGHELTNFFEAFDHFVDGQQQPNNLSHWMTEEEMYSLRNGAEISRLFEGFI</sequence>
<dbReference type="CDD" id="cd00067">
    <property type="entry name" value="GAL4"/>
    <property type="match status" value="1"/>
</dbReference>
<dbReference type="InterPro" id="IPR007219">
    <property type="entry name" value="XnlR_reg_dom"/>
</dbReference>
<dbReference type="SMART" id="SM00066">
    <property type="entry name" value="GAL4"/>
    <property type="match status" value="1"/>
</dbReference>
<keyword evidence="4" id="KW-0539">Nucleus</keyword>
<feature type="region of interest" description="Disordered" evidence="6">
    <location>
        <begin position="1"/>
        <end position="33"/>
    </location>
</feature>
<dbReference type="InterPro" id="IPR051127">
    <property type="entry name" value="Fungal_SecMet_Regulators"/>
</dbReference>
<proteinExistence type="predicted"/>
<dbReference type="CDD" id="cd12148">
    <property type="entry name" value="fungal_TF_MHR"/>
    <property type="match status" value="1"/>
</dbReference>
<feature type="region of interest" description="Disordered" evidence="6">
    <location>
        <begin position="623"/>
        <end position="645"/>
    </location>
</feature>
<dbReference type="Proteomes" id="UP001595075">
    <property type="component" value="Unassembled WGS sequence"/>
</dbReference>
<dbReference type="PROSITE" id="PS00463">
    <property type="entry name" value="ZN2_CY6_FUNGAL_1"/>
    <property type="match status" value="1"/>
</dbReference>
<dbReference type="Pfam" id="PF04082">
    <property type="entry name" value="Fungal_trans"/>
    <property type="match status" value="1"/>
</dbReference>
<gene>
    <name evidence="8" type="ORF">VTL71DRAFT_16525</name>
</gene>